<reference evidence="3 4" key="1">
    <citation type="journal article" date="2020" name="bioRxiv">
        <title>Metabolic contributions of an alphaproteobacterial endosymbiont in the apicomplexan Cardiosporidium cionae.</title>
        <authorList>
            <person name="Hunter E.S."/>
            <person name="Paight C.J."/>
            <person name="Lane C.E."/>
        </authorList>
    </citation>
    <scope>NUCLEOTIDE SEQUENCE [LARGE SCALE GENOMIC DNA]</scope>
    <source>
        <strain evidence="3">ESH_2018</strain>
    </source>
</reference>
<dbReference type="InterPro" id="IPR013785">
    <property type="entry name" value="Aldolase_TIM"/>
</dbReference>
<keyword evidence="2" id="KW-0413">Isomerase</keyword>
<dbReference type="EMBL" id="JADAQX010000283">
    <property type="protein sequence ID" value="KAF8820857.1"/>
    <property type="molecule type" value="Genomic_DNA"/>
</dbReference>
<dbReference type="SUPFAM" id="SSF51366">
    <property type="entry name" value="Ribulose-phoshate binding barrel"/>
    <property type="match status" value="1"/>
</dbReference>
<gene>
    <name evidence="3" type="primary">rpe</name>
    <name evidence="3" type="ORF">IE077_000394</name>
</gene>
<keyword evidence="1" id="KW-0479">Metal-binding</keyword>
<dbReference type="InterPro" id="IPR000056">
    <property type="entry name" value="Ribul_P_3_epim-like"/>
</dbReference>
<evidence type="ECO:0000313" key="3">
    <source>
        <dbReference type="EMBL" id="KAF8820857.1"/>
    </source>
</evidence>
<dbReference type="PANTHER" id="PTHR11749">
    <property type="entry name" value="RIBULOSE-5-PHOSPHATE-3-EPIMERASE"/>
    <property type="match status" value="1"/>
</dbReference>
<dbReference type="Proteomes" id="UP000823046">
    <property type="component" value="Unassembled WGS sequence"/>
</dbReference>
<evidence type="ECO:0000256" key="1">
    <source>
        <dbReference type="ARBA" id="ARBA00022723"/>
    </source>
</evidence>
<dbReference type="InterPro" id="IPR011060">
    <property type="entry name" value="RibuloseP-bd_barrel"/>
</dbReference>
<organism evidence="3 4">
    <name type="scientific">Cardiosporidium cionae</name>
    <dbReference type="NCBI Taxonomy" id="476202"/>
    <lineage>
        <taxon>Eukaryota</taxon>
        <taxon>Sar</taxon>
        <taxon>Alveolata</taxon>
        <taxon>Apicomplexa</taxon>
        <taxon>Aconoidasida</taxon>
        <taxon>Nephromycida</taxon>
        <taxon>Cardiosporidium</taxon>
    </lineage>
</organism>
<dbReference type="PROSITE" id="PS01086">
    <property type="entry name" value="RIBUL_P_3_EPIMER_2"/>
    <property type="match status" value="1"/>
</dbReference>
<sequence>MLWYAHFVPNLSMGASIVSSLNKQVSAFFDVHMMVSNPDQWIKSFATAGSSQYTFHFEAVGNDSAKAIHLAKEIVAAGMRAGLSVKPKTPIESTYDALDSGLFSVLLIMTVEPGFGGQSFMADMMEKVILSRRRYPNMDIEVDGGLNEATTKIAITSGANVIVAGTSIFKSPDISVAATNMLQLMNHQPTDALDS</sequence>
<accession>A0ABQ7JA51</accession>
<dbReference type="CDD" id="cd00429">
    <property type="entry name" value="RPE"/>
    <property type="match status" value="1"/>
</dbReference>
<evidence type="ECO:0000313" key="4">
    <source>
        <dbReference type="Proteomes" id="UP000823046"/>
    </source>
</evidence>
<dbReference type="Gene3D" id="3.20.20.70">
    <property type="entry name" value="Aldolase class I"/>
    <property type="match status" value="1"/>
</dbReference>
<proteinExistence type="predicted"/>
<keyword evidence="4" id="KW-1185">Reference proteome</keyword>
<name>A0ABQ7JA51_9APIC</name>
<evidence type="ECO:0000256" key="2">
    <source>
        <dbReference type="ARBA" id="ARBA00023235"/>
    </source>
</evidence>
<protein>
    <submittedName>
        <fullName evidence="3">Ribulose-phosphate 3 epimerase family protein</fullName>
    </submittedName>
</protein>
<dbReference type="Pfam" id="PF00834">
    <property type="entry name" value="Ribul_P_3_epim"/>
    <property type="match status" value="1"/>
</dbReference>
<comment type="caution">
    <text evidence="3">The sequence shown here is derived from an EMBL/GenBank/DDBJ whole genome shotgun (WGS) entry which is preliminary data.</text>
</comment>